<gene>
    <name evidence="2" type="ORF">GLE_3000</name>
</gene>
<dbReference type="AlphaFoldDB" id="A0A0S2DII9"/>
<dbReference type="PATRIC" id="fig|69.6.peg.2961"/>
<feature type="region of interest" description="Disordered" evidence="1">
    <location>
        <begin position="100"/>
        <end position="141"/>
    </location>
</feature>
<dbReference type="EMBL" id="CP013140">
    <property type="protein sequence ID" value="ALN58348.1"/>
    <property type="molecule type" value="Genomic_DNA"/>
</dbReference>
<feature type="compositionally biased region" description="Basic residues" evidence="1">
    <location>
        <begin position="128"/>
        <end position="141"/>
    </location>
</feature>
<name>A0A0S2DII9_LYSEN</name>
<organism evidence="2 3">
    <name type="scientific">Lysobacter enzymogenes</name>
    <dbReference type="NCBI Taxonomy" id="69"/>
    <lineage>
        <taxon>Bacteria</taxon>
        <taxon>Pseudomonadati</taxon>
        <taxon>Pseudomonadota</taxon>
        <taxon>Gammaproteobacteria</taxon>
        <taxon>Lysobacterales</taxon>
        <taxon>Lysobacteraceae</taxon>
        <taxon>Lysobacter</taxon>
    </lineage>
</organism>
<dbReference type="KEGG" id="lez:GLE_3000"/>
<sequence length="141" mass="14987">MGKRNKQAAAKPAASPTTTLRHLWLAGLGLAAVARREALAGAGRAAGQVEALQRRVREAASDARGNVVDGIENVRGQVEPKVVQFSAEVEARLAPVLDKLGLKGQRKPRAQRKGRKPAAKSKAPAARRAPRKPAARRARKA</sequence>
<reference evidence="2 3" key="1">
    <citation type="submission" date="2015-11" db="EMBL/GenBank/DDBJ databases">
        <title>Genome sequences of Lysobacter enzymogenes strain C3 and Lysobacter antibioticus ATCC 29479.</title>
        <authorList>
            <person name="Kobayashi D.Y."/>
        </authorList>
    </citation>
    <scope>NUCLEOTIDE SEQUENCE [LARGE SCALE GENOMIC DNA]</scope>
    <source>
        <strain evidence="2 3">C3</strain>
    </source>
</reference>
<accession>A0A0S2DII9</accession>
<evidence type="ECO:0008006" key="4">
    <source>
        <dbReference type="Google" id="ProtNLM"/>
    </source>
</evidence>
<proteinExistence type="predicted"/>
<evidence type="ECO:0000313" key="2">
    <source>
        <dbReference type="EMBL" id="ALN58348.1"/>
    </source>
</evidence>
<evidence type="ECO:0000313" key="3">
    <source>
        <dbReference type="Proteomes" id="UP000061569"/>
    </source>
</evidence>
<dbReference type="Proteomes" id="UP000061569">
    <property type="component" value="Chromosome"/>
</dbReference>
<feature type="compositionally biased region" description="Basic residues" evidence="1">
    <location>
        <begin position="104"/>
        <end position="119"/>
    </location>
</feature>
<evidence type="ECO:0000256" key="1">
    <source>
        <dbReference type="SAM" id="MobiDB-lite"/>
    </source>
</evidence>
<protein>
    <recommendedName>
        <fullName evidence="4">Poly(Hydroxyalcanoate) granule associated protein (Phasin)</fullName>
    </recommendedName>
</protein>